<dbReference type="Pfam" id="PF05524">
    <property type="entry name" value="PEP-utilisers_N"/>
    <property type="match status" value="1"/>
</dbReference>
<evidence type="ECO:0000256" key="1">
    <source>
        <dbReference type="ARBA" id="ARBA00001946"/>
    </source>
</evidence>
<dbReference type="Gene3D" id="3.20.20.60">
    <property type="entry name" value="Phosphoenolpyruvate-binding domains"/>
    <property type="match status" value="1"/>
</dbReference>
<dbReference type="InterPro" id="IPR008731">
    <property type="entry name" value="PTS_EIN"/>
</dbReference>
<dbReference type="PROSITE" id="PS00742">
    <property type="entry name" value="PEP_ENZYMES_2"/>
    <property type="match status" value="1"/>
</dbReference>
<evidence type="ECO:0000256" key="6">
    <source>
        <dbReference type="ARBA" id="ARBA00022777"/>
    </source>
</evidence>
<comment type="function">
    <text evidence="9">General (non sugar-specific) component of the phosphoenolpyruvate-dependent sugar phosphotransferase system (sugar PTS). This major carbohydrate active-transport system catalyzes the phosphorylation of incoming sugar substrates concomitantly with their translocation across the cell membrane. Enzyme I transfers the phosphoryl group from phosphoenolpyruvate (PEP) to the phosphoryl carrier protein (HPr).</text>
</comment>
<feature type="binding site" evidence="12">
    <location>
        <position position="452"/>
    </location>
    <ligand>
        <name>Mg(2+)</name>
        <dbReference type="ChEBI" id="CHEBI:18420"/>
    </ligand>
</feature>
<evidence type="ECO:0000259" key="15">
    <source>
        <dbReference type="Pfam" id="PF05524"/>
    </source>
</evidence>
<dbReference type="InterPro" id="IPR024692">
    <property type="entry name" value="PTS_EI"/>
</dbReference>
<gene>
    <name evidence="16" type="ORF">SAMN04488107_0927</name>
</gene>
<dbReference type="Pfam" id="PF00391">
    <property type="entry name" value="PEP-utilizers"/>
    <property type="match status" value="1"/>
</dbReference>
<dbReference type="PANTHER" id="PTHR46244">
    <property type="entry name" value="PHOSPHOENOLPYRUVATE-PROTEIN PHOSPHOTRANSFERASE"/>
    <property type="match status" value="1"/>
</dbReference>
<dbReference type="EMBL" id="FZOH01000002">
    <property type="protein sequence ID" value="SNS02831.1"/>
    <property type="molecule type" value="Genomic_DNA"/>
</dbReference>
<dbReference type="InterPro" id="IPR050499">
    <property type="entry name" value="PEP-utilizing_PTS_enzyme"/>
</dbReference>
<feature type="domain" description="PEP-utilising enzyme C-terminal" evidence="14">
    <location>
        <begin position="268"/>
        <end position="537"/>
    </location>
</feature>
<keyword evidence="17" id="KW-1185">Reference proteome</keyword>
<dbReference type="PANTHER" id="PTHR46244:SF3">
    <property type="entry name" value="PHOSPHOENOLPYRUVATE-PROTEIN PHOSPHOTRANSFERASE"/>
    <property type="match status" value="1"/>
</dbReference>
<dbReference type="GO" id="GO:0016301">
    <property type="term" value="F:kinase activity"/>
    <property type="evidence" value="ECO:0007669"/>
    <property type="project" value="UniProtKB-KW"/>
</dbReference>
<evidence type="ECO:0000313" key="17">
    <source>
        <dbReference type="Proteomes" id="UP000198386"/>
    </source>
</evidence>
<keyword evidence="9" id="KW-0963">Cytoplasm</keyword>
<comment type="catalytic activity">
    <reaction evidence="9">
        <text>L-histidyl-[protein] + phosphoenolpyruvate = N(pros)-phospho-L-histidyl-[protein] + pyruvate</text>
        <dbReference type="Rhea" id="RHEA:23880"/>
        <dbReference type="Rhea" id="RHEA-COMP:9745"/>
        <dbReference type="Rhea" id="RHEA-COMP:9746"/>
        <dbReference type="ChEBI" id="CHEBI:15361"/>
        <dbReference type="ChEBI" id="CHEBI:29979"/>
        <dbReference type="ChEBI" id="CHEBI:58702"/>
        <dbReference type="ChEBI" id="CHEBI:64837"/>
        <dbReference type="EC" id="2.7.3.9"/>
    </reaction>
</comment>
<dbReference type="GO" id="GO:0009401">
    <property type="term" value="P:phosphoenolpyruvate-dependent sugar phosphotransferase system"/>
    <property type="evidence" value="ECO:0007669"/>
    <property type="project" value="UniProtKB-KW"/>
</dbReference>
<comment type="subcellular location">
    <subcellularLocation>
        <location evidence="9">Cytoplasm</location>
    </subcellularLocation>
</comment>
<keyword evidence="16" id="KW-0670">Pyruvate</keyword>
<dbReference type="InterPro" id="IPR000121">
    <property type="entry name" value="PEP_util_C"/>
</dbReference>
<comment type="similarity">
    <text evidence="2 9">Belongs to the PEP-utilizing enzyme family.</text>
</comment>
<dbReference type="PRINTS" id="PR01736">
    <property type="entry name" value="PHPHTRNFRASE"/>
</dbReference>
<evidence type="ECO:0000256" key="9">
    <source>
        <dbReference type="PIRNR" id="PIRNR000732"/>
    </source>
</evidence>
<feature type="binding site" evidence="11">
    <location>
        <position position="304"/>
    </location>
    <ligand>
        <name>phosphoenolpyruvate</name>
        <dbReference type="ChEBI" id="CHEBI:58702"/>
    </ligand>
</feature>
<keyword evidence="7 9" id="KW-0460">Magnesium</keyword>
<dbReference type="InterPro" id="IPR015813">
    <property type="entry name" value="Pyrv/PenolPyrv_kinase-like_dom"/>
</dbReference>
<keyword evidence="5 9" id="KW-0479">Metal-binding</keyword>
<dbReference type="GO" id="GO:0008965">
    <property type="term" value="F:phosphoenolpyruvate-protein phosphotransferase activity"/>
    <property type="evidence" value="ECO:0007669"/>
    <property type="project" value="UniProtKB-EC"/>
</dbReference>
<dbReference type="SUPFAM" id="SSF52009">
    <property type="entry name" value="Phosphohistidine domain"/>
    <property type="match status" value="1"/>
</dbReference>
<dbReference type="InterPro" id="IPR008279">
    <property type="entry name" value="PEP-util_enz_mobile_dom"/>
</dbReference>
<dbReference type="InterPro" id="IPR018274">
    <property type="entry name" value="PEP_util_AS"/>
</dbReference>
<evidence type="ECO:0000259" key="14">
    <source>
        <dbReference type="Pfam" id="PF02896"/>
    </source>
</evidence>
<dbReference type="InterPro" id="IPR023151">
    <property type="entry name" value="PEP_util_CS"/>
</dbReference>
<accession>A0A239B5E3</accession>
<evidence type="ECO:0000256" key="3">
    <source>
        <dbReference type="ARBA" id="ARBA00016544"/>
    </source>
</evidence>
<reference evidence="17" key="1">
    <citation type="submission" date="2017-06" db="EMBL/GenBank/DDBJ databases">
        <authorList>
            <person name="Varghese N."/>
            <person name="Submissions S."/>
        </authorList>
    </citation>
    <scope>NUCLEOTIDE SEQUENCE [LARGE SCALE GENOMIC DNA]</scope>
    <source>
        <strain evidence="17">DSM 45423</strain>
    </source>
</reference>
<evidence type="ECO:0000256" key="4">
    <source>
        <dbReference type="ARBA" id="ARBA00022679"/>
    </source>
</evidence>
<feature type="domain" description="Phosphotransferase system enzyme I N-terminal" evidence="15">
    <location>
        <begin position="19"/>
        <end position="139"/>
    </location>
</feature>
<dbReference type="InterPro" id="IPR040442">
    <property type="entry name" value="Pyrv_kinase-like_dom_sf"/>
</dbReference>
<evidence type="ECO:0000256" key="8">
    <source>
        <dbReference type="ARBA" id="ARBA00033235"/>
    </source>
</evidence>
<evidence type="ECO:0000256" key="2">
    <source>
        <dbReference type="ARBA" id="ARBA00007837"/>
    </source>
</evidence>
<dbReference type="PIRSF" id="PIRSF000732">
    <property type="entry name" value="PTS_enzyme_I"/>
    <property type="match status" value="1"/>
</dbReference>
<dbReference type="GO" id="GO:0005737">
    <property type="term" value="C:cytoplasm"/>
    <property type="evidence" value="ECO:0007669"/>
    <property type="project" value="UniProtKB-SubCell"/>
</dbReference>
<feature type="binding site" evidence="11">
    <location>
        <position position="462"/>
    </location>
    <ligand>
        <name>phosphoenolpyruvate</name>
        <dbReference type="ChEBI" id="CHEBI:58702"/>
    </ligand>
</feature>
<evidence type="ECO:0000259" key="13">
    <source>
        <dbReference type="Pfam" id="PF00391"/>
    </source>
</evidence>
<feature type="binding site" evidence="11">
    <location>
        <begin position="451"/>
        <end position="452"/>
    </location>
    <ligand>
        <name>phosphoenolpyruvate</name>
        <dbReference type="ChEBI" id="CHEBI:58702"/>
    </ligand>
</feature>
<evidence type="ECO:0000256" key="10">
    <source>
        <dbReference type="PIRSR" id="PIRSR000732-1"/>
    </source>
</evidence>
<keyword evidence="4 9" id="KW-0808">Transferase</keyword>
<dbReference type="EC" id="2.7.3.9" evidence="9"/>
<keyword evidence="9" id="KW-0598">Phosphotransferase system</keyword>
<dbReference type="Pfam" id="PF02896">
    <property type="entry name" value="PEP-utilizers_C"/>
    <property type="match status" value="1"/>
</dbReference>
<keyword evidence="6 9" id="KW-0418">Kinase</keyword>
<dbReference type="Gene3D" id="3.50.30.10">
    <property type="entry name" value="Phosphohistidine domain"/>
    <property type="match status" value="1"/>
</dbReference>
<name>A0A239B5E3_9ACTN</name>
<feature type="active site" description="Tele-phosphohistidine intermediate" evidence="10">
    <location>
        <position position="202"/>
    </location>
</feature>
<feature type="binding site" evidence="12">
    <location>
        <position position="428"/>
    </location>
    <ligand>
        <name>Mg(2+)</name>
        <dbReference type="ChEBI" id="CHEBI:18420"/>
    </ligand>
</feature>
<dbReference type="RefSeq" id="WP_089403314.1">
    <property type="nucleotide sequence ID" value="NZ_FZOH01000002.1"/>
</dbReference>
<dbReference type="Proteomes" id="UP000198386">
    <property type="component" value="Unassembled WGS sequence"/>
</dbReference>
<dbReference type="OrthoDB" id="9765468at2"/>
<proteinExistence type="inferred from homology"/>
<dbReference type="InterPro" id="IPR036637">
    <property type="entry name" value="Phosphohistidine_dom_sf"/>
</dbReference>
<dbReference type="AlphaFoldDB" id="A0A239B5E3"/>
<organism evidence="16 17">
    <name type="scientific">Geodermatophilus saharensis</name>
    <dbReference type="NCBI Taxonomy" id="1137994"/>
    <lineage>
        <taxon>Bacteria</taxon>
        <taxon>Bacillati</taxon>
        <taxon>Actinomycetota</taxon>
        <taxon>Actinomycetes</taxon>
        <taxon>Geodermatophilales</taxon>
        <taxon>Geodermatophilaceae</taxon>
        <taxon>Geodermatophilus</taxon>
    </lineage>
</organism>
<keyword evidence="9" id="KW-0813">Transport</keyword>
<evidence type="ECO:0000256" key="11">
    <source>
        <dbReference type="PIRSR" id="PIRSR000732-2"/>
    </source>
</evidence>
<dbReference type="PROSITE" id="PS00370">
    <property type="entry name" value="PEP_ENZYMES_PHOS_SITE"/>
    <property type="match status" value="1"/>
</dbReference>
<evidence type="ECO:0000256" key="5">
    <source>
        <dbReference type="ARBA" id="ARBA00022723"/>
    </source>
</evidence>
<evidence type="ECO:0000256" key="7">
    <source>
        <dbReference type="ARBA" id="ARBA00022842"/>
    </source>
</evidence>
<feature type="binding site" evidence="11">
    <location>
        <position position="340"/>
    </location>
    <ligand>
        <name>phosphoenolpyruvate</name>
        <dbReference type="ChEBI" id="CHEBI:58702"/>
    </ligand>
</feature>
<evidence type="ECO:0000313" key="16">
    <source>
        <dbReference type="EMBL" id="SNS02831.1"/>
    </source>
</evidence>
<sequence length="569" mass="57185">MSTTAAPAPGASATAPVLTGTPVVPGVVLGPVVRPAGAVRLPDAESAETLPESARAEERARFTAAAEAVAGRLAARAAAATGMTAEVLSATAGLARDRGLLSAAEQRIDAGTPAAVAVVQAAQQFVDVFTALGGVMAERVTDVRDVRDRVVAELTGQGEPGVPAPETPSVLLADDLAPADTAGLDPARIVGLATRLGGTTSHTAIIARQLNLPLVVAVEGLDAVPAGVTVLLDAEEGTVTVDPEPRSAAAQVAAARRQAEALAGYRGPAATRDGVAVPVLANVQDGAGTRAAVAAHAEGVGLFRTELAFLGRAAEPTVEEQARGYAEVFEAAAGRRVVLRTLDAGSDKPLEFATPPEEANPALGVRGLRVARRDPGLLDRQLDAVAEAARRTGAAPWVMAPMVATVAEAADFAGRVRERGLVPGVMVEVPSVALLADRFLRHVDFLSIGTNDLSQYALAADRLSADLADLTDPWQPALLALVAATAAAGRRAGKPVGVCGEAAADPLLACVLVGLGVTSLSCAAPAVAGVGARLAGVDSGACREAGEAALAADDPRAARAAARAVLTRG</sequence>
<dbReference type="SUPFAM" id="SSF47831">
    <property type="entry name" value="Enzyme I of the PEP:sugar phosphotransferase system HPr-binding (sub)domain"/>
    <property type="match status" value="1"/>
</dbReference>
<feature type="domain" description="PEP-utilising enzyme mobile" evidence="13">
    <location>
        <begin position="167"/>
        <end position="237"/>
    </location>
</feature>
<dbReference type="GO" id="GO:0046872">
    <property type="term" value="F:metal ion binding"/>
    <property type="evidence" value="ECO:0007669"/>
    <property type="project" value="UniProtKB-KW"/>
</dbReference>
<keyword evidence="9" id="KW-0762">Sugar transport</keyword>
<dbReference type="InterPro" id="IPR036618">
    <property type="entry name" value="PtsI_HPr-bd_sf"/>
</dbReference>
<feature type="active site" description="Proton donor" evidence="10">
    <location>
        <position position="499"/>
    </location>
</feature>
<protein>
    <recommendedName>
        <fullName evidence="3 9">Phosphoenolpyruvate-protein phosphotransferase</fullName>
        <ecNumber evidence="9">2.7.3.9</ecNumber>
    </recommendedName>
    <alternativeName>
        <fullName evidence="8 9">Phosphotransferase system, enzyme I</fullName>
    </alternativeName>
</protein>
<evidence type="ECO:0000256" key="12">
    <source>
        <dbReference type="PIRSR" id="PIRSR000732-3"/>
    </source>
</evidence>
<dbReference type="Gene3D" id="1.10.274.10">
    <property type="entry name" value="PtsI, HPr-binding domain"/>
    <property type="match status" value="1"/>
</dbReference>
<comment type="cofactor">
    <cofactor evidence="1 9 12">
        <name>Mg(2+)</name>
        <dbReference type="ChEBI" id="CHEBI:18420"/>
    </cofactor>
</comment>
<dbReference type="SUPFAM" id="SSF51621">
    <property type="entry name" value="Phosphoenolpyruvate/pyruvate domain"/>
    <property type="match status" value="1"/>
</dbReference>